<dbReference type="PANTHER" id="PTHR22765:SF434">
    <property type="entry name" value="GB|AAD18119.1-RELATED"/>
    <property type="match status" value="1"/>
</dbReference>
<evidence type="ECO:0000313" key="3">
    <source>
        <dbReference type="EMBL" id="QHT32986.1"/>
    </source>
</evidence>
<feature type="region of interest" description="Disordered" evidence="1">
    <location>
        <begin position="243"/>
        <end position="300"/>
    </location>
</feature>
<dbReference type="PANTHER" id="PTHR22765">
    <property type="entry name" value="RING FINGER AND PROTEASE ASSOCIATED DOMAIN-CONTAINING"/>
    <property type="match status" value="1"/>
</dbReference>
<feature type="region of interest" description="Disordered" evidence="1">
    <location>
        <begin position="18"/>
        <end position="49"/>
    </location>
</feature>
<dbReference type="GO" id="GO:0061630">
    <property type="term" value="F:ubiquitin protein ligase activity"/>
    <property type="evidence" value="ECO:0007669"/>
    <property type="project" value="TreeGrafter"/>
</dbReference>
<dbReference type="InterPro" id="IPR051826">
    <property type="entry name" value="E3_ubiquitin-ligase_domain"/>
</dbReference>
<organism evidence="3">
    <name type="scientific">viral metagenome</name>
    <dbReference type="NCBI Taxonomy" id="1070528"/>
    <lineage>
        <taxon>unclassified sequences</taxon>
        <taxon>metagenomes</taxon>
        <taxon>organismal metagenomes</taxon>
    </lineage>
</organism>
<feature type="domain" description="RING-type" evidence="2">
    <location>
        <begin position="126"/>
        <end position="168"/>
    </location>
</feature>
<dbReference type="Gene3D" id="3.30.40.10">
    <property type="entry name" value="Zinc/RING finger domain, C3HC4 (zinc finger)"/>
    <property type="match status" value="1"/>
</dbReference>
<dbReference type="InterPro" id="IPR001841">
    <property type="entry name" value="Znf_RING"/>
</dbReference>
<sequence>MSLLSRVIGFVAGESICSSGSGSGEDDTSFTGTGITGRRVNQRAKATSETGIQVGVPTSRVEKQEQRRQHILNSGIQRLRATGTAQTSSTTSRLTSESEDYHIGKTISKLLKTEKKVTGLSEQHTCCVCLDSVCIGNTNIVRTGCGHVFHMTCLLKSLRVKNTCPMCRWELEDTRPGHQVPNVLTPVSAEQIITEEISYFPNAAHTQSIMHSRHPKRRLKELLRVFGFTLLRTVAEYIHEDNMPFGWYDDGETTDDSEDDIEGEEGGPEGYEEEEEEEEEEDNGYDTDDIDDGEYDDAHFVEHTQVVVNENPDSFPEPYSDVEEQIRDTRAVEEIFQA</sequence>
<proteinExistence type="predicted"/>
<dbReference type="CDD" id="cd16448">
    <property type="entry name" value="RING-H2"/>
    <property type="match status" value="1"/>
</dbReference>
<dbReference type="InterPro" id="IPR013083">
    <property type="entry name" value="Znf_RING/FYVE/PHD"/>
</dbReference>
<dbReference type="GO" id="GO:0006511">
    <property type="term" value="P:ubiquitin-dependent protein catabolic process"/>
    <property type="evidence" value="ECO:0007669"/>
    <property type="project" value="TreeGrafter"/>
</dbReference>
<reference evidence="3" key="1">
    <citation type="journal article" date="2020" name="Nature">
        <title>Giant virus diversity and host interactions through global metagenomics.</title>
        <authorList>
            <person name="Schulz F."/>
            <person name="Roux S."/>
            <person name="Paez-Espino D."/>
            <person name="Jungbluth S."/>
            <person name="Walsh D.A."/>
            <person name="Denef V.J."/>
            <person name="McMahon K.D."/>
            <person name="Konstantinidis K.T."/>
            <person name="Eloe-Fadrosh E.A."/>
            <person name="Kyrpides N.C."/>
            <person name="Woyke T."/>
        </authorList>
    </citation>
    <scope>NUCLEOTIDE SEQUENCE</scope>
    <source>
        <strain evidence="3">GVMAG-M-3300009161-34</strain>
    </source>
</reference>
<dbReference type="Pfam" id="PF13639">
    <property type="entry name" value="zf-RING_2"/>
    <property type="match status" value="1"/>
</dbReference>
<dbReference type="AlphaFoldDB" id="A0A6C0EUY5"/>
<feature type="compositionally biased region" description="Acidic residues" evidence="1">
    <location>
        <begin position="249"/>
        <end position="295"/>
    </location>
</feature>
<dbReference type="PROSITE" id="PS50089">
    <property type="entry name" value="ZF_RING_2"/>
    <property type="match status" value="1"/>
</dbReference>
<protein>
    <recommendedName>
        <fullName evidence="2">RING-type domain-containing protein</fullName>
    </recommendedName>
</protein>
<dbReference type="SMART" id="SM00184">
    <property type="entry name" value="RING"/>
    <property type="match status" value="1"/>
</dbReference>
<dbReference type="SUPFAM" id="SSF57850">
    <property type="entry name" value="RING/U-box"/>
    <property type="match status" value="1"/>
</dbReference>
<dbReference type="EMBL" id="MN738956">
    <property type="protein sequence ID" value="QHT32986.1"/>
    <property type="molecule type" value="Genomic_DNA"/>
</dbReference>
<evidence type="ECO:0000256" key="1">
    <source>
        <dbReference type="SAM" id="MobiDB-lite"/>
    </source>
</evidence>
<accession>A0A6C0EUY5</accession>
<name>A0A6C0EUY5_9ZZZZ</name>
<evidence type="ECO:0000259" key="2">
    <source>
        <dbReference type="PROSITE" id="PS50089"/>
    </source>
</evidence>